<feature type="region of interest" description="Disordered" evidence="6">
    <location>
        <begin position="15"/>
        <end position="38"/>
    </location>
</feature>
<keyword evidence="5" id="KW-0067">ATP-binding</keyword>
<keyword evidence="3" id="KW-0547">Nucleotide-binding</keyword>
<keyword evidence="9" id="KW-1185">Reference proteome</keyword>
<dbReference type="AlphaFoldDB" id="A0AA88TX60"/>
<evidence type="ECO:0000256" key="3">
    <source>
        <dbReference type="ARBA" id="ARBA00022741"/>
    </source>
</evidence>
<dbReference type="InterPro" id="IPR017892">
    <property type="entry name" value="Pkinase_C"/>
</dbReference>
<evidence type="ECO:0000313" key="8">
    <source>
        <dbReference type="EMBL" id="KAK2916462.1"/>
    </source>
</evidence>
<sequence>MSAAKSLCGTDTVSLNGTGKATRATHPQKRVRSSQTSEFPERLSVLTSGQWLLLETTGASYHIFIMGFQGRDNLSKMASPMRRLALPSGALAHKATAAVAQQRGILPRNSRDTCNFDREFTKMAIELTPTDKLFIMNLDQDEFLGFSYTNPEYVNPAQG</sequence>
<dbReference type="GO" id="GO:0005524">
    <property type="term" value="F:ATP binding"/>
    <property type="evidence" value="ECO:0007669"/>
    <property type="project" value="UniProtKB-KW"/>
</dbReference>
<evidence type="ECO:0000256" key="5">
    <source>
        <dbReference type="ARBA" id="ARBA00022840"/>
    </source>
</evidence>
<evidence type="ECO:0000256" key="6">
    <source>
        <dbReference type="SAM" id="MobiDB-lite"/>
    </source>
</evidence>
<evidence type="ECO:0000256" key="4">
    <source>
        <dbReference type="ARBA" id="ARBA00022777"/>
    </source>
</evidence>
<comment type="caution">
    <text evidence="8">The sequence shown here is derived from an EMBL/GenBank/DDBJ whole genome shotgun (WGS) entry which is preliminary data.</text>
</comment>
<dbReference type="Gene3D" id="3.30.200.20">
    <property type="entry name" value="Phosphorylase Kinase, domain 1"/>
    <property type="match status" value="1"/>
</dbReference>
<protein>
    <recommendedName>
        <fullName evidence="7">AGC-kinase C-terminal domain-containing protein</fullName>
    </recommendedName>
</protein>
<dbReference type="EMBL" id="JAUYZG010000001">
    <property type="protein sequence ID" value="KAK2916462.1"/>
    <property type="molecule type" value="Genomic_DNA"/>
</dbReference>
<reference evidence="8" key="1">
    <citation type="submission" date="2023-08" db="EMBL/GenBank/DDBJ databases">
        <title>Chromosome-level Genome Assembly of mud carp (Cirrhinus molitorella).</title>
        <authorList>
            <person name="Liu H."/>
        </authorList>
    </citation>
    <scope>NUCLEOTIDE SEQUENCE</scope>
    <source>
        <strain evidence="8">Prfri</strain>
        <tissue evidence="8">Muscle</tissue>
    </source>
</reference>
<dbReference type="Proteomes" id="UP001187343">
    <property type="component" value="Unassembled WGS sequence"/>
</dbReference>
<dbReference type="SMART" id="SM00133">
    <property type="entry name" value="S_TK_X"/>
    <property type="match status" value="1"/>
</dbReference>
<dbReference type="InterPro" id="IPR000961">
    <property type="entry name" value="AGC-kinase_C"/>
</dbReference>
<keyword evidence="2" id="KW-0808">Transferase</keyword>
<feature type="domain" description="AGC-kinase C-terminal" evidence="7">
    <location>
        <begin position="98"/>
        <end position="150"/>
    </location>
</feature>
<evidence type="ECO:0000313" key="9">
    <source>
        <dbReference type="Proteomes" id="UP001187343"/>
    </source>
</evidence>
<evidence type="ECO:0000256" key="1">
    <source>
        <dbReference type="ARBA" id="ARBA00022527"/>
    </source>
</evidence>
<name>A0AA88TX60_9TELE</name>
<accession>A0AA88TX60</accession>
<proteinExistence type="predicted"/>
<evidence type="ECO:0000259" key="7">
    <source>
        <dbReference type="SMART" id="SM00133"/>
    </source>
</evidence>
<organism evidence="8 9">
    <name type="scientific">Cirrhinus molitorella</name>
    <name type="common">mud carp</name>
    <dbReference type="NCBI Taxonomy" id="172907"/>
    <lineage>
        <taxon>Eukaryota</taxon>
        <taxon>Metazoa</taxon>
        <taxon>Chordata</taxon>
        <taxon>Craniata</taxon>
        <taxon>Vertebrata</taxon>
        <taxon>Euteleostomi</taxon>
        <taxon>Actinopterygii</taxon>
        <taxon>Neopterygii</taxon>
        <taxon>Teleostei</taxon>
        <taxon>Ostariophysi</taxon>
        <taxon>Cypriniformes</taxon>
        <taxon>Cyprinidae</taxon>
        <taxon>Labeoninae</taxon>
        <taxon>Labeonini</taxon>
        <taxon>Cirrhinus</taxon>
    </lineage>
</organism>
<keyword evidence="1" id="KW-0723">Serine/threonine-protein kinase</keyword>
<keyword evidence="4" id="KW-0418">Kinase</keyword>
<evidence type="ECO:0000256" key="2">
    <source>
        <dbReference type="ARBA" id="ARBA00022679"/>
    </source>
</evidence>
<dbReference type="Pfam" id="PF00433">
    <property type="entry name" value="Pkinase_C"/>
    <property type="match status" value="1"/>
</dbReference>
<dbReference type="GO" id="GO:0004674">
    <property type="term" value="F:protein serine/threonine kinase activity"/>
    <property type="evidence" value="ECO:0007669"/>
    <property type="project" value="UniProtKB-KW"/>
</dbReference>
<gene>
    <name evidence="8" type="ORF">Q8A67_000836</name>
</gene>